<feature type="compositionally biased region" description="Low complexity" evidence="1">
    <location>
        <begin position="105"/>
        <end position="132"/>
    </location>
</feature>
<feature type="compositionally biased region" description="Low complexity" evidence="1">
    <location>
        <begin position="32"/>
        <end position="57"/>
    </location>
</feature>
<proteinExistence type="predicted"/>
<feature type="region of interest" description="Disordered" evidence="1">
    <location>
        <begin position="16"/>
        <end position="65"/>
    </location>
</feature>
<feature type="region of interest" description="Disordered" evidence="1">
    <location>
        <begin position="79"/>
        <end position="132"/>
    </location>
</feature>
<name>A0AAV0XJK5_9HEMI</name>
<evidence type="ECO:0000313" key="2">
    <source>
        <dbReference type="EMBL" id="CAI6368296.1"/>
    </source>
</evidence>
<keyword evidence="3" id="KW-1185">Reference proteome</keyword>
<reference evidence="2 3" key="1">
    <citation type="submission" date="2023-01" db="EMBL/GenBank/DDBJ databases">
        <authorList>
            <person name="Whitehead M."/>
        </authorList>
    </citation>
    <scope>NUCLEOTIDE SEQUENCE [LARGE SCALE GENOMIC DNA]</scope>
</reference>
<feature type="compositionally biased region" description="Acidic residues" evidence="1">
    <location>
        <begin position="161"/>
        <end position="174"/>
    </location>
</feature>
<sequence length="238" mass="25227">MLEPTGAANMTVLALNHLLPPPPTPSANNGGPQPQQQQQQQQQQRAASGADGNGADDLQQNGKTSRMMTVAAAATNMSTAMMMGGGPPTGVGHHHHHHHHHNNHHSSQLHNNNNNNNDDTASSPRSSVVAAARPSGHIKFSVAALLADTRPVRSPTPGSLFDDDMDTPDDDEDDRNSVDVETPDGAVAVGRRCSSSTPDRGRSPMPLHPSSPPLSHHQHHGGHPFQQPAAPWRPAPRS</sequence>
<accession>A0AAV0XJK5</accession>
<feature type="region of interest" description="Disordered" evidence="1">
    <location>
        <begin position="150"/>
        <end position="238"/>
    </location>
</feature>
<dbReference type="EMBL" id="CARXXK010000005">
    <property type="protein sequence ID" value="CAI6368296.1"/>
    <property type="molecule type" value="Genomic_DNA"/>
</dbReference>
<gene>
    <name evidence="2" type="ORF">MEUPH1_LOCUS22671</name>
</gene>
<organism evidence="2 3">
    <name type="scientific">Macrosiphum euphorbiae</name>
    <name type="common">potato aphid</name>
    <dbReference type="NCBI Taxonomy" id="13131"/>
    <lineage>
        <taxon>Eukaryota</taxon>
        <taxon>Metazoa</taxon>
        <taxon>Ecdysozoa</taxon>
        <taxon>Arthropoda</taxon>
        <taxon>Hexapoda</taxon>
        <taxon>Insecta</taxon>
        <taxon>Pterygota</taxon>
        <taxon>Neoptera</taxon>
        <taxon>Paraneoptera</taxon>
        <taxon>Hemiptera</taxon>
        <taxon>Sternorrhyncha</taxon>
        <taxon>Aphidomorpha</taxon>
        <taxon>Aphidoidea</taxon>
        <taxon>Aphididae</taxon>
        <taxon>Macrosiphini</taxon>
        <taxon>Macrosiphum</taxon>
    </lineage>
</organism>
<evidence type="ECO:0000313" key="3">
    <source>
        <dbReference type="Proteomes" id="UP001160148"/>
    </source>
</evidence>
<feature type="compositionally biased region" description="Basic residues" evidence="1">
    <location>
        <begin position="92"/>
        <end position="104"/>
    </location>
</feature>
<dbReference type="Proteomes" id="UP001160148">
    <property type="component" value="Unassembled WGS sequence"/>
</dbReference>
<comment type="caution">
    <text evidence="2">The sequence shown here is derived from an EMBL/GenBank/DDBJ whole genome shotgun (WGS) entry which is preliminary data.</text>
</comment>
<protein>
    <submittedName>
        <fullName evidence="2">Uncharacterized protein</fullName>
    </submittedName>
</protein>
<dbReference type="AlphaFoldDB" id="A0AAV0XJK5"/>
<evidence type="ECO:0000256" key="1">
    <source>
        <dbReference type="SAM" id="MobiDB-lite"/>
    </source>
</evidence>